<evidence type="ECO:0000313" key="5">
    <source>
        <dbReference type="EMBL" id="KNC54472.1"/>
    </source>
</evidence>
<dbReference type="PANTHER" id="PTHR48051:SF1">
    <property type="entry name" value="RAS SUPPRESSOR PROTEIN 1"/>
    <property type="match status" value="1"/>
</dbReference>
<dbReference type="InterPro" id="IPR055414">
    <property type="entry name" value="LRR_R13L4/SHOC2-like"/>
</dbReference>
<dbReference type="Pfam" id="PF13855">
    <property type="entry name" value="LRR_8"/>
    <property type="match status" value="2"/>
</dbReference>
<evidence type="ECO:0000313" key="6">
    <source>
        <dbReference type="Proteomes" id="UP000054408"/>
    </source>
</evidence>
<dbReference type="eggNOG" id="KOG0619">
    <property type="taxonomic scope" value="Eukaryota"/>
</dbReference>
<dbReference type="AlphaFoldDB" id="A0A0L0DQ90"/>
<dbReference type="PROSITE" id="PS51450">
    <property type="entry name" value="LRR"/>
    <property type="match status" value="3"/>
</dbReference>
<dbReference type="InterPro" id="IPR001611">
    <property type="entry name" value="Leu-rich_rpt"/>
</dbReference>
<keyword evidence="2" id="KW-0677">Repeat</keyword>
<evidence type="ECO:0000256" key="2">
    <source>
        <dbReference type="ARBA" id="ARBA00022737"/>
    </source>
</evidence>
<keyword evidence="1" id="KW-0433">Leucine-rich repeat</keyword>
<dbReference type="RefSeq" id="XP_013753627.1">
    <property type="nucleotide sequence ID" value="XM_013898173.1"/>
</dbReference>
<dbReference type="GeneID" id="25568685"/>
<dbReference type="OrthoDB" id="546383at2759"/>
<dbReference type="SMART" id="SM00364">
    <property type="entry name" value="LRR_BAC"/>
    <property type="match status" value="7"/>
</dbReference>
<sequence length="740" mass="78827">MSVRFAPPGVLVAVSSNVSLVSGGSAAHLATPSRRSVFANVRKQGAEYHAAPAVARRLASITGSLASVAAVAPSQSDGLAVDVLAVGTAAGAPLPGSVVGPASVAVAHALRIARVSEVLDLGGLSLGAVPRQAATLDYLRELDLSTNGLHELDPALSRLALLVSLNVEDNELTELPPWLAELPELTTLIASHNKLTDVDAVVAATSLELLFLSGNMLEDLPYNIDKLVRLRELVVDSQARPVDDCTEADGSLSPPLSRASFVGAVRSTDSMRLPDSGGSSGDVPRFTLSRGLSALLRIDDDDLEEGEGGGRRMVTTLREVAARAKTLTQFKDESEFDRLAWAPTLTFVPRAVLGLTSLEVLLIHNNGIRKVPEGLPLLPALRTLRIDGNPLTAIPPALLHPRWHSPLAATAMLHLSHIGLQRLPDAFGALTRLTHLYLNDNALNALPASLRTLASLTVLDVANNALAMFPEEILPLAATLTALDLSGNPLSTGHRAQVERRVLPAEPRDLPPTPKSPGTPASRASCASYQSSRDSDDEPPTPSSPFLPHSPSTPARPPPTEAVAIVPQFRTGLVKVRLSSFSPQAALLTKARRLRAQSVLKKAQPAKTFSLRIGELSVLRSLSLSQCGLDAVPHGIFRLVSLEYLDLSHNDFRDVPPMLVCLQRLICLDLSFCPVLRTLPQQLAHIASLRRLRLDGTHSVESPPNHIVVQGGKAVLQHMRQREARRSGGTRGFGASTDIR</sequence>
<feature type="region of interest" description="Disordered" evidence="3">
    <location>
        <begin position="488"/>
        <end position="560"/>
    </location>
</feature>
<reference evidence="5 6" key="1">
    <citation type="submission" date="2010-05" db="EMBL/GenBank/DDBJ databases">
        <title>The Genome Sequence of Thecamonas trahens ATCC 50062.</title>
        <authorList>
            <consortium name="The Broad Institute Genome Sequencing Platform"/>
            <person name="Russ C."/>
            <person name="Cuomo C."/>
            <person name="Shea T."/>
            <person name="Young S.K."/>
            <person name="Zeng Q."/>
            <person name="Koehrsen M."/>
            <person name="Haas B."/>
            <person name="Borodovsky M."/>
            <person name="Guigo R."/>
            <person name="Alvarado L."/>
            <person name="Berlin A."/>
            <person name="Bochicchio J."/>
            <person name="Borenstein D."/>
            <person name="Chapman S."/>
            <person name="Chen Z."/>
            <person name="Freedman E."/>
            <person name="Gellesch M."/>
            <person name="Goldberg J."/>
            <person name="Griggs A."/>
            <person name="Gujja S."/>
            <person name="Heilman E."/>
            <person name="Heiman D."/>
            <person name="Hepburn T."/>
            <person name="Howarth C."/>
            <person name="Jen D."/>
            <person name="Larson L."/>
            <person name="Mehta T."/>
            <person name="Park D."/>
            <person name="Pearson M."/>
            <person name="Roberts A."/>
            <person name="Saif S."/>
            <person name="Shenoy N."/>
            <person name="Sisk P."/>
            <person name="Stolte C."/>
            <person name="Sykes S."/>
            <person name="Thomson T."/>
            <person name="Walk T."/>
            <person name="White J."/>
            <person name="Yandava C."/>
            <person name="Burger G."/>
            <person name="Gray M.W."/>
            <person name="Holland P.W.H."/>
            <person name="King N."/>
            <person name="Lang F.B.F."/>
            <person name="Roger A.J."/>
            <person name="Ruiz-Trillo I."/>
            <person name="Lander E."/>
            <person name="Nusbaum C."/>
        </authorList>
    </citation>
    <scope>NUCLEOTIDE SEQUENCE [LARGE SCALE GENOMIC DNA]</scope>
    <source>
        <strain evidence="5 6">ATCC 50062</strain>
    </source>
</reference>
<proteinExistence type="predicted"/>
<feature type="compositionally biased region" description="Basic and acidic residues" evidence="3">
    <location>
        <begin position="496"/>
        <end position="509"/>
    </location>
</feature>
<evidence type="ECO:0000256" key="1">
    <source>
        <dbReference type="ARBA" id="ARBA00022614"/>
    </source>
</evidence>
<dbReference type="Proteomes" id="UP000054408">
    <property type="component" value="Unassembled WGS sequence"/>
</dbReference>
<dbReference type="SUPFAM" id="SSF52058">
    <property type="entry name" value="L domain-like"/>
    <property type="match status" value="2"/>
</dbReference>
<dbReference type="EMBL" id="GL349490">
    <property type="protein sequence ID" value="KNC54472.1"/>
    <property type="molecule type" value="Genomic_DNA"/>
</dbReference>
<dbReference type="Gene3D" id="3.80.10.10">
    <property type="entry name" value="Ribonuclease Inhibitor"/>
    <property type="match status" value="4"/>
</dbReference>
<dbReference type="Pfam" id="PF23598">
    <property type="entry name" value="LRR_14"/>
    <property type="match status" value="1"/>
</dbReference>
<dbReference type="GO" id="GO:0005737">
    <property type="term" value="C:cytoplasm"/>
    <property type="evidence" value="ECO:0007669"/>
    <property type="project" value="TreeGrafter"/>
</dbReference>
<name>A0A0L0DQ90_THETB</name>
<protein>
    <submittedName>
        <fullName evidence="5">Leucine-rich repeat-containing protein</fullName>
    </submittedName>
</protein>
<evidence type="ECO:0000259" key="4">
    <source>
        <dbReference type="Pfam" id="PF23598"/>
    </source>
</evidence>
<keyword evidence="6" id="KW-1185">Reference proteome</keyword>
<dbReference type="PANTHER" id="PTHR48051">
    <property type="match status" value="1"/>
</dbReference>
<dbReference type="InterPro" id="IPR032675">
    <property type="entry name" value="LRR_dom_sf"/>
</dbReference>
<gene>
    <name evidence="5" type="ORF">AMSG_10469</name>
</gene>
<feature type="domain" description="Disease resistance R13L4/SHOC-2-like LRR" evidence="4">
    <location>
        <begin position="612"/>
        <end position="698"/>
    </location>
</feature>
<dbReference type="STRING" id="461836.A0A0L0DQ90"/>
<organism evidence="5 6">
    <name type="scientific">Thecamonas trahens ATCC 50062</name>
    <dbReference type="NCBI Taxonomy" id="461836"/>
    <lineage>
        <taxon>Eukaryota</taxon>
        <taxon>Apusozoa</taxon>
        <taxon>Apusomonadida</taxon>
        <taxon>Apusomonadidae</taxon>
        <taxon>Thecamonas</taxon>
    </lineage>
</organism>
<accession>A0A0L0DQ90</accession>
<evidence type="ECO:0000256" key="3">
    <source>
        <dbReference type="SAM" id="MobiDB-lite"/>
    </source>
</evidence>
<dbReference type="InterPro" id="IPR050216">
    <property type="entry name" value="LRR_domain-containing"/>
</dbReference>
<dbReference type="SMART" id="SM00369">
    <property type="entry name" value="LRR_TYP"/>
    <property type="match status" value="9"/>
</dbReference>
<dbReference type="InterPro" id="IPR003591">
    <property type="entry name" value="Leu-rich_rpt_typical-subtyp"/>
</dbReference>